<dbReference type="PANTHER" id="PTHR43280">
    <property type="entry name" value="ARAC-FAMILY TRANSCRIPTIONAL REGULATOR"/>
    <property type="match status" value="1"/>
</dbReference>
<dbReference type="Gene3D" id="1.10.10.60">
    <property type="entry name" value="Homeodomain-like"/>
    <property type="match status" value="1"/>
</dbReference>
<feature type="transmembrane region" description="Helical" evidence="4">
    <location>
        <begin position="157"/>
        <end position="174"/>
    </location>
</feature>
<keyword evidence="4" id="KW-0812">Transmembrane</keyword>
<dbReference type="PROSITE" id="PS00041">
    <property type="entry name" value="HTH_ARAC_FAMILY_1"/>
    <property type="match status" value="1"/>
</dbReference>
<dbReference type="RefSeq" id="WP_169675169.1">
    <property type="nucleotide sequence ID" value="NZ_JABBHF010000008.1"/>
</dbReference>
<keyword evidence="3" id="KW-0804">Transcription</keyword>
<evidence type="ECO:0000256" key="4">
    <source>
        <dbReference type="SAM" id="Phobius"/>
    </source>
</evidence>
<keyword evidence="1" id="KW-0805">Transcription regulation</keyword>
<evidence type="ECO:0000313" key="7">
    <source>
        <dbReference type="Proteomes" id="UP000746690"/>
    </source>
</evidence>
<feature type="domain" description="HTH araC/xylS-type" evidence="5">
    <location>
        <begin position="225"/>
        <end position="333"/>
    </location>
</feature>
<gene>
    <name evidence="6" type="ORF">HHX25_14960</name>
</gene>
<dbReference type="EMBL" id="JABBHF010000008">
    <property type="protein sequence ID" value="NMH88812.1"/>
    <property type="molecule type" value="Genomic_DNA"/>
</dbReference>
<dbReference type="PROSITE" id="PS01124">
    <property type="entry name" value="HTH_ARAC_FAMILY_2"/>
    <property type="match status" value="1"/>
</dbReference>
<dbReference type="Pfam" id="PF12833">
    <property type="entry name" value="HTH_18"/>
    <property type="match status" value="1"/>
</dbReference>
<accession>A0ABX1RZ14</accession>
<name>A0ABX1RZ14_9FLAO</name>
<feature type="transmembrane region" description="Helical" evidence="4">
    <location>
        <begin position="124"/>
        <end position="145"/>
    </location>
</feature>
<proteinExistence type="predicted"/>
<feature type="transmembrane region" description="Helical" evidence="4">
    <location>
        <begin position="97"/>
        <end position="118"/>
    </location>
</feature>
<evidence type="ECO:0000313" key="6">
    <source>
        <dbReference type="EMBL" id="NMH88812.1"/>
    </source>
</evidence>
<dbReference type="InterPro" id="IPR018062">
    <property type="entry name" value="HTH_AraC-typ_CS"/>
</dbReference>
<keyword evidence="2" id="KW-0238">DNA-binding</keyword>
<keyword evidence="7" id="KW-1185">Reference proteome</keyword>
<evidence type="ECO:0000259" key="5">
    <source>
        <dbReference type="PROSITE" id="PS01124"/>
    </source>
</evidence>
<feature type="transmembrane region" description="Helical" evidence="4">
    <location>
        <begin position="186"/>
        <end position="204"/>
    </location>
</feature>
<dbReference type="SMART" id="SM00342">
    <property type="entry name" value="HTH_ARAC"/>
    <property type="match status" value="1"/>
</dbReference>
<keyword evidence="4" id="KW-1133">Transmembrane helix</keyword>
<dbReference type="InterPro" id="IPR009057">
    <property type="entry name" value="Homeodomain-like_sf"/>
</dbReference>
<protein>
    <submittedName>
        <fullName evidence="6">AraC family transcriptional regulator</fullName>
    </submittedName>
</protein>
<comment type="caution">
    <text evidence="6">The sequence shown here is derived from an EMBL/GenBank/DDBJ whole genome shotgun (WGS) entry which is preliminary data.</text>
</comment>
<sequence>MISNNVIFILASLGLFQGTILSIYLLTLKTGNRKLNTYLAIVLFGLTIRIGKSVFGYYTSLEAWQRNIGLSGIFVVGPFLWFYGIELLEKRHILYRWNYLHLLPFLLFILLLAVIPSTGKYEAYWNYGLVIFHLAIYLVLSWMVLKRNTAKSSKKKVYWYRNILIGVTFVWVYYLGNFLSFKLYYIWGPIFYTFLIYAFSYLFLNRNSFNLDKYGSSNLDSNSSKVLFEKIQKLFVDEHIFLIPNVSLKIVSEKLGVSSREVSQAINENEQQNFYEFVNRFRIEKAKYLLADLKYKDEKIATIAFDSGFGTVTAFNVAFKKHTEMTPSAYRKQHL</sequence>
<evidence type="ECO:0000256" key="3">
    <source>
        <dbReference type="ARBA" id="ARBA00023163"/>
    </source>
</evidence>
<keyword evidence="4" id="KW-0472">Membrane</keyword>
<reference evidence="6 7" key="1">
    <citation type="submission" date="2020-04" db="EMBL/GenBank/DDBJ databases">
        <title>A Flavivirga sp. nov.</title>
        <authorList>
            <person name="Sun X."/>
        </authorList>
    </citation>
    <scope>NUCLEOTIDE SEQUENCE [LARGE SCALE GENOMIC DNA]</scope>
    <source>
        <strain evidence="6 7">Y03</strain>
    </source>
</reference>
<feature type="transmembrane region" description="Helical" evidence="4">
    <location>
        <begin position="38"/>
        <end position="58"/>
    </location>
</feature>
<evidence type="ECO:0000256" key="2">
    <source>
        <dbReference type="ARBA" id="ARBA00023125"/>
    </source>
</evidence>
<feature type="transmembrane region" description="Helical" evidence="4">
    <location>
        <begin position="6"/>
        <end position="26"/>
    </location>
</feature>
<dbReference type="InterPro" id="IPR018060">
    <property type="entry name" value="HTH_AraC"/>
</dbReference>
<organism evidence="6 7">
    <name type="scientific">Flavivirga algicola</name>
    <dbReference type="NCBI Taxonomy" id="2729136"/>
    <lineage>
        <taxon>Bacteria</taxon>
        <taxon>Pseudomonadati</taxon>
        <taxon>Bacteroidota</taxon>
        <taxon>Flavobacteriia</taxon>
        <taxon>Flavobacteriales</taxon>
        <taxon>Flavobacteriaceae</taxon>
        <taxon>Flavivirga</taxon>
    </lineage>
</organism>
<evidence type="ECO:0000256" key="1">
    <source>
        <dbReference type="ARBA" id="ARBA00023015"/>
    </source>
</evidence>
<feature type="transmembrane region" description="Helical" evidence="4">
    <location>
        <begin position="64"/>
        <end position="85"/>
    </location>
</feature>
<dbReference type="SUPFAM" id="SSF46689">
    <property type="entry name" value="Homeodomain-like"/>
    <property type="match status" value="1"/>
</dbReference>
<dbReference type="PANTHER" id="PTHR43280:SF29">
    <property type="entry name" value="ARAC-FAMILY TRANSCRIPTIONAL REGULATOR"/>
    <property type="match status" value="1"/>
</dbReference>
<dbReference type="Proteomes" id="UP000746690">
    <property type="component" value="Unassembled WGS sequence"/>
</dbReference>